<feature type="non-terminal residue" evidence="1">
    <location>
        <position position="1"/>
    </location>
</feature>
<dbReference type="SUPFAM" id="SSF56935">
    <property type="entry name" value="Porins"/>
    <property type="match status" value="1"/>
</dbReference>
<name>X0VJL2_9ZZZZ</name>
<sequence length="259" mass="30263">WTKDYELHFGDRTYSLSWLTENYLYGRGLEGKLNINDRFSLGAYHTKTRWLEPKTEETAVYMDFLLSDKNKVGLNYLRKLRDGKLSDITSFDAELEPFRNTKVDLEYALGPGGTTKDNAYLSRLYGRSDWLNYYLKLTHAGPDYPGYYSDLDYISGGVGLPVDKHLRLNASFRREKNNLDENPAFYSAPLEKYYQLGLDYKLETDTTFSLDWLIRDRRDRLNSPKFDYQEDTVRFGIGRGFDKLTIQTSAEFGKTRNKL</sequence>
<feature type="non-terminal residue" evidence="1">
    <location>
        <position position="259"/>
    </location>
</feature>
<comment type="caution">
    <text evidence="1">The sequence shown here is derived from an EMBL/GenBank/DDBJ whole genome shotgun (WGS) entry which is preliminary data.</text>
</comment>
<evidence type="ECO:0000313" key="1">
    <source>
        <dbReference type="EMBL" id="GAG18430.1"/>
    </source>
</evidence>
<organism evidence="1">
    <name type="scientific">marine sediment metagenome</name>
    <dbReference type="NCBI Taxonomy" id="412755"/>
    <lineage>
        <taxon>unclassified sequences</taxon>
        <taxon>metagenomes</taxon>
        <taxon>ecological metagenomes</taxon>
    </lineage>
</organism>
<dbReference type="EMBL" id="BARS01034102">
    <property type="protein sequence ID" value="GAG18430.1"/>
    <property type="molecule type" value="Genomic_DNA"/>
</dbReference>
<proteinExistence type="predicted"/>
<evidence type="ECO:0008006" key="2">
    <source>
        <dbReference type="Google" id="ProtNLM"/>
    </source>
</evidence>
<dbReference type="AlphaFoldDB" id="X0VJL2"/>
<accession>X0VJL2</accession>
<protein>
    <recommendedName>
        <fullName evidence="2">TonB-dependent receptor-like beta-barrel domain-containing protein</fullName>
    </recommendedName>
</protein>
<gene>
    <name evidence="1" type="ORF">S01H1_52734</name>
</gene>
<reference evidence="1" key="1">
    <citation type="journal article" date="2014" name="Front. Microbiol.">
        <title>High frequency of phylogenetically diverse reductive dehalogenase-homologous genes in deep subseafloor sedimentary metagenomes.</title>
        <authorList>
            <person name="Kawai M."/>
            <person name="Futagami T."/>
            <person name="Toyoda A."/>
            <person name="Takaki Y."/>
            <person name="Nishi S."/>
            <person name="Hori S."/>
            <person name="Arai W."/>
            <person name="Tsubouchi T."/>
            <person name="Morono Y."/>
            <person name="Uchiyama I."/>
            <person name="Ito T."/>
            <person name="Fujiyama A."/>
            <person name="Inagaki F."/>
            <person name="Takami H."/>
        </authorList>
    </citation>
    <scope>NUCLEOTIDE SEQUENCE</scope>
    <source>
        <strain evidence="1">Expedition CK06-06</strain>
    </source>
</reference>